<dbReference type="RefSeq" id="WP_171578061.1">
    <property type="nucleotide sequence ID" value="NZ_JAAVLX010000002.1"/>
</dbReference>
<keyword evidence="3" id="KW-1185">Reference proteome</keyword>
<comment type="caution">
    <text evidence="2">The sequence shown here is derived from an EMBL/GenBank/DDBJ whole genome shotgun (WGS) entry which is preliminary data.</text>
</comment>
<protein>
    <recommendedName>
        <fullName evidence="4">DUF4345 domain-containing protein</fullName>
    </recommendedName>
</protein>
<feature type="transmembrane region" description="Helical" evidence="1">
    <location>
        <begin position="48"/>
        <end position="64"/>
    </location>
</feature>
<sequence length="125" mass="13222">MRRQIAAVLAILTVLNGLAMLFAGPLWYQNVPGVTETGPFNPHFVQDVGAAFLVAGLALAARAWRPRYWPAAVAGAGFLAAHGLIHLALIVSGHVHHVAFDLVAVVLPSALALYSAFPNQGEKYA</sequence>
<evidence type="ECO:0000256" key="1">
    <source>
        <dbReference type="SAM" id="Phobius"/>
    </source>
</evidence>
<keyword evidence="1" id="KW-0812">Transmembrane</keyword>
<feature type="transmembrane region" description="Helical" evidence="1">
    <location>
        <begin position="98"/>
        <end position="117"/>
    </location>
</feature>
<gene>
    <name evidence="2" type="ORF">HCN58_03830</name>
</gene>
<keyword evidence="1" id="KW-0472">Membrane</keyword>
<accession>A0A7Y4GNJ3</accession>
<dbReference type="EMBL" id="JAAVLX010000002">
    <property type="protein sequence ID" value="NOJ38753.1"/>
    <property type="molecule type" value="Genomic_DNA"/>
</dbReference>
<feature type="transmembrane region" description="Helical" evidence="1">
    <location>
        <begin position="71"/>
        <end position="92"/>
    </location>
</feature>
<evidence type="ECO:0000313" key="3">
    <source>
        <dbReference type="Proteomes" id="UP000544122"/>
    </source>
</evidence>
<evidence type="ECO:0000313" key="2">
    <source>
        <dbReference type="EMBL" id="NOJ38753.1"/>
    </source>
</evidence>
<feature type="transmembrane region" description="Helical" evidence="1">
    <location>
        <begin position="7"/>
        <end position="28"/>
    </location>
</feature>
<reference evidence="2 3" key="1">
    <citation type="submission" date="2020-03" db="EMBL/GenBank/DDBJ databases">
        <title>Bradyrhizobium diversity isolated from nodules of Indigofera sp.</title>
        <authorList>
            <person name="Klepa M."/>
            <person name="Helene L."/>
            <person name="Hungria M."/>
        </authorList>
    </citation>
    <scope>NUCLEOTIDE SEQUENCE [LARGE SCALE GENOMIC DNA]</scope>
    <source>
        <strain evidence="2 3">WSM 1791</strain>
    </source>
</reference>
<name>A0A7Y4GNJ3_9BRAD</name>
<organism evidence="2 3">
    <name type="scientific">Bradyrhizobium australiense</name>
    <dbReference type="NCBI Taxonomy" id="2721161"/>
    <lineage>
        <taxon>Bacteria</taxon>
        <taxon>Pseudomonadati</taxon>
        <taxon>Pseudomonadota</taxon>
        <taxon>Alphaproteobacteria</taxon>
        <taxon>Hyphomicrobiales</taxon>
        <taxon>Nitrobacteraceae</taxon>
        <taxon>Bradyrhizobium</taxon>
    </lineage>
</organism>
<proteinExistence type="predicted"/>
<dbReference type="AlphaFoldDB" id="A0A7Y4GNJ3"/>
<keyword evidence="1" id="KW-1133">Transmembrane helix</keyword>
<dbReference type="Proteomes" id="UP000544122">
    <property type="component" value="Unassembled WGS sequence"/>
</dbReference>
<evidence type="ECO:0008006" key="4">
    <source>
        <dbReference type="Google" id="ProtNLM"/>
    </source>
</evidence>